<organism evidence="8 9">
    <name type="scientific">Pelagibacterium halotolerans (strain DSM 22347 / JCM 15775 / CGMCC 1.7692 / B2)</name>
    <dbReference type="NCBI Taxonomy" id="1082931"/>
    <lineage>
        <taxon>Bacteria</taxon>
        <taxon>Pseudomonadati</taxon>
        <taxon>Pseudomonadota</taxon>
        <taxon>Alphaproteobacteria</taxon>
        <taxon>Hyphomicrobiales</taxon>
        <taxon>Devosiaceae</taxon>
        <taxon>Pelagibacterium</taxon>
    </lineage>
</organism>
<name>G4REV5_PELHB</name>
<evidence type="ECO:0000313" key="9">
    <source>
        <dbReference type="Proteomes" id="UP000008850"/>
    </source>
</evidence>
<dbReference type="PROSITE" id="PS51191">
    <property type="entry name" value="FEMABX"/>
    <property type="match status" value="1"/>
</dbReference>
<dbReference type="PANTHER" id="PTHR36174">
    <property type="entry name" value="LIPID II:GLYCINE GLYCYLTRANSFERASE"/>
    <property type="match status" value="1"/>
</dbReference>
<dbReference type="HOGENOM" id="CLU_063238_0_0_5"/>
<keyword evidence="3" id="KW-0133">Cell shape</keyword>
<dbReference type="GO" id="GO:0071555">
    <property type="term" value="P:cell wall organization"/>
    <property type="evidence" value="ECO:0007669"/>
    <property type="project" value="UniProtKB-KW"/>
</dbReference>
<dbReference type="GO" id="GO:0008360">
    <property type="term" value="P:regulation of cell shape"/>
    <property type="evidence" value="ECO:0007669"/>
    <property type="project" value="UniProtKB-KW"/>
</dbReference>
<dbReference type="InterPro" id="IPR003447">
    <property type="entry name" value="FEMABX"/>
</dbReference>
<dbReference type="SUPFAM" id="SSF55729">
    <property type="entry name" value="Acyl-CoA N-acyltransferases (Nat)"/>
    <property type="match status" value="1"/>
</dbReference>
<dbReference type="InterPro" id="IPR038740">
    <property type="entry name" value="BioF2-like_GNAT_dom"/>
</dbReference>
<evidence type="ECO:0000256" key="2">
    <source>
        <dbReference type="ARBA" id="ARBA00022679"/>
    </source>
</evidence>
<gene>
    <name evidence="8" type="ordered locus">KKY_1915</name>
</gene>
<evidence type="ECO:0000259" key="7">
    <source>
        <dbReference type="Pfam" id="PF13480"/>
    </source>
</evidence>
<keyword evidence="9" id="KW-1185">Reference proteome</keyword>
<dbReference type="Proteomes" id="UP000008850">
    <property type="component" value="Chromosome"/>
</dbReference>
<protein>
    <recommendedName>
        <fullName evidence="7">BioF2-like acetyltransferase domain-containing protein</fullName>
    </recommendedName>
</protein>
<evidence type="ECO:0000256" key="1">
    <source>
        <dbReference type="ARBA" id="ARBA00009943"/>
    </source>
</evidence>
<dbReference type="eggNOG" id="COG2348">
    <property type="taxonomic scope" value="Bacteria"/>
</dbReference>
<dbReference type="STRING" id="1082931.KKY_1915"/>
<evidence type="ECO:0000313" key="8">
    <source>
        <dbReference type="EMBL" id="AEQ51926.1"/>
    </source>
</evidence>
<keyword evidence="2" id="KW-0808">Transferase</keyword>
<dbReference type="EMBL" id="CP003075">
    <property type="protein sequence ID" value="AEQ51926.1"/>
    <property type="molecule type" value="Genomic_DNA"/>
</dbReference>
<feature type="domain" description="BioF2-like acetyltransferase" evidence="7">
    <location>
        <begin position="127"/>
        <end position="253"/>
    </location>
</feature>
<dbReference type="GO" id="GO:0016755">
    <property type="term" value="F:aminoacyltransferase activity"/>
    <property type="evidence" value="ECO:0007669"/>
    <property type="project" value="InterPro"/>
</dbReference>
<sequence>MALEPVLFSDGDEPLGGALVMLQRLPLGVASVALVKWGPFLARTEGVDRDAVMGRMVDTLVAEYAQKRSMMVSIMPHAEAGEVNGMAEMLAARGFKPGVGVKFPMRYVVDVSLDDDARLAAFGQKWRYNLRKSMKAGLEFTVGTPGDIGRFMTLYQAMSERKLFPDYSGIDTLEGLMAMPDGTARPELFFVSQGDKTIAGAAIFTAGRTACYLYGATDDAALGLRAGYLLHWHIIRWLRDNTGARFYDLGGTDGFAGLHQFKSGMVGDAGHISPLPPTMNFAAHLPAYVAGTAAYKARELLTRSRDGVLAARLEMQKRFRRGPGA</sequence>
<keyword evidence="6" id="KW-0961">Cell wall biogenesis/degradation</keyword>
<evidence type="ECO:0000256" key="4">
    <source>
        <dbReference type="ARBA" id="ARBA00022984"/>
    </source>
</evidence>
<dbReference type="GO" id="GO:0009252">
    <property type="term" value="P:peptidoglycan biosynthetic process"/>
    <property type="evidence" value="ECO:0007669"/>
    <property type="project" value="UniProtKB-KW"/>
</dbReference>
<evidence type="ECO:0000256" key="5">
    <source>
        <dbReference type="ARBA" id="ARBA00023315"/>
    </source>
</evidence>
<dbReference type="Gene3D" id="3.40.630.30">
    <property type="match status" value="1"/>
</dbReference>
<dbReference type="PANTHER" id="PTHR36174:SF1">
    <property type="entry name" value="LIPID II:GLYCINE GLYCYLTRANSFERASE"/>
    <property type="match status" value="1"/>
</dbReference>
<dbReference type="KEGG" id="phl:KKY_1915"/>
<accession>G4REV5</accession>
<evidence type="ECO:0000256" key="6">
    <source>
        <dbReference type="ARBA" id="ARBA00023316"/>
    </source>
</evidence>
<keyword evidence="4" id="KW-0573">Peptidoglycan synthesis</keyword>
<evidence type="ECO:0000256" key="3">
    <source>
        <dbReference type="ARBA" id="ARBA00022960"/>
    </source>
</evidence>
<dbReference type="InterPro" id="IPR016181">
    <property type="entry name" value="Acyl_CoA_acyltransferase"/>
</dbReference>
<comment type="similarity">
    <text evidence="1">Belongs to the FemABX family.</text>
</comment>
<keyword evidence="5" id="KW-0012">Acyltransferase</keyword>
<proteinExistence type="inferred from homology"/>
<reference evidence="8 9" key="1">
    <citation type="journal article" date="2012" name="J. Bacteriol.">
        <title>Complete genome sequence of Pelagibacterium halotolerans B2T.</title>
        <authorList>
            <person name="Huo Y.Y."/>
            <person name="Cheng H."/>
            <person name="Han X.F."/>
            <person name="Jiang X.W."/>
            <person name="Sun C."/>
            <person name="Zhang X.Q."/>
            <person name="Zhu X.F."/>
            <person name="Liu Y.F."/>
            <person name="Li P.F."/>
            <person name="Ni P.X."/>
            <person name="Wu M."/>
        </authorList>
    </citation>
    <scope>NUCLEOTIDE SEQUENCE [LARGE SCALE GENOMIC DNA]</scope>
    <source>
        <strain evidence="9">DSM 22347 / JCM 15775 / CGMCC 1.7692 / B2</strain>
    </source>
</reference>
<dbReference type="Pfam" id="PF13480">
    <property type="entry name" value="Acetyltransf_6"/>
    <property type="match status" value="1"/>
</dbReference>
<dbReference type="InterPro" id="IPR050644">
    <property type="entry name" value="PG_Glycine_Bridge_Synth"/>
</dbReference>
<dbReference type="AlphaFoldDB" id="G4REV5"/>